<dbReference type="Proteomes" id="UP000179251">
    <property type="component" value="Unassembled WGS sequence"/>
</dbReference>
<gene>
    <name evidence="8" type="ORF">A2834_03725</name>
</gene>
<evidence type="ECO:0008006" key="10">
    <source>
        <dbReference type="Google" id="ProtNLM"/>
    </source>
</evidence>
<evidence type="ECO:0000256" key="4">
    <source>
        <dbReference type="ARBA" id="ARBA00023136"/>
    </source>
</evidence>
<keyword evidence="4 7" id="KW-0472">Membrane</keyword>
<evidence type="ECO:0000313" key="9">
    <source>
        <dbReference type="Proteomes" id="UP000179251"/>
    </source>
</evidence>
<reference evidence="8 9" key="1">
    <citation type="journal article" date="2016" name="Nat. Commun.">
        <title>Thousands of microbial genomes shed light on interconnected biogeochemical processes in an aquifer system.</title>
        <authorList>
            <person name="Anantharaman K."/>
            <person name="Brown C.T."/>
            <person name="Hug L.A."/>
            <person name="Sharon I."/>
            <person name="Castelle C.J."/>
            <person name="Probst A.J."/>
            <person name="Thomas B.C."/>
            <person name="Singh A."/>
            <person name="Wilkins M.J."/>
            <person name="Karaoz U."/>
            <person name="Brodie E.L."/>
            <person name="Williams K.H."/>
            <person name="Hubbard S.S."/>
            <person name="Banfield J.F."/>
        </authorList>
    </citation>
    <scope>NUCLEOTIDE SEQUENCE [LARGE SCALE GENOMIC DNA]</scope>
</reference>
<organism evidence="8 9">
    <name type="scientific">Candidatus Giovannonibacteria bacterium RIFCSPHIGHO2_01_FULL_45_23</name>
    <dbReference type="NCBI Taxonomy" id="1798325"/>
    <lineage>
        <taxon>Bacteria</taxon>
        <taxon>Candidatus Giovannoniibacteriota</taxon>
    </lineage>
</organism>
<dbReference type="AlphaFoldDB" id="A0A1F5VIC1"/>
<keyword evidence="6" id="KW-0961">Cell wall biogenesis/degradation</keyword>
<evidence type="ECO:0000256" key="7">
    <source>
        <dbReference type="SAM" id="Phobius"/>
    </source>
</evidence>
<dbReference type="NCBIfam" id="TIGR00247">
    <property type="entry name" value="endolytic transglycosylase MltG"/>
    <property type="match status" value="1"/>
</dbReference>
<evidence type="ECO:0000313" key="8">
    <source>
        <dbReference type="EMBL" id="OGF63217.1"/>
    </source>
</evidence>
<sequence>MEENKNYLNRYLIWTAVIAAFILLYVFIKLPEIVGRKNRELVASREIAVTIPEGFNVGQIGETFEKLGIFSKNVFVSAAQSQEGYLFPDTYRFYKDAKPEDVIKKMRDHFDKKITPEILDQIKLKHKTLRDIIIMASILEEEVKSAEDRKIVAGILWKRLERSIGLNVDAALTYILGKASHALTAEDLKYDSPYNTYRYRGLPPGPISNPGLDTILAAINPIPSPYFYYLTDKDGVAHYAATLEEHALNKFKYLR</sequence>
<dbReference type="GO" id="GO:0071555">
    <property type="term" value="P:cell wall organization"/>
    <property type="evidence" value="ECO:0007669"/>
    <property type="project" value="UniProtKB-KW"/>
</dbReference>
<evidence type="ECO:0000256" key="1">
    <source>
        <dbReference type="ARBA" id="ARBA00022475"/>
    </source>
</evidence>
<dbReference type="InterPro" id="IPR003770">
    <property type="entry name" value="MLTG-like"/>
</dbReference>
<keyword evidence="5" id="KW-0456">Lyase</keyword>
<evidence type="ECO:0000256" key="6">
    <source>
        <dbReference type="ARBA" id="ARBA00023316"/>
    </source>
</evidence>
<dbReference type="PANTHER" id="PTHR30518:SF2">
    <property type="entry name" value="ENDOLYTIC MUREIN TRANSGLYCOSYLASE"/>
    <property type="match status" value="1"/>
</dbReference>
<comment type="caution">
    <text evidence="8">The sequence shown here is derived from an EMBL/GenBank/DDBJ whole genome shotgun (WGS) entry which is preliminary data.</text>
</comment>
<evidence type="ECO:0000256" key="5">
    <source>
        <dbReference type="ARBA" id="ARBA00023239"/>
    </source>
</evidence>
<keyword evidence="2 7" id="KW-0812">Transmembrane</keyword>
<dbReference type="EMBL" id="MFHD01000005">
    <property type="protein sequence ID" value="OGF63217.1"/>
    <property type="molecule type" value="Genomic_DNA"/>
</dbReference>
<proteinExistence type="predicted"/>
<evidence type="ECO:0000256" key="3">
    <source>
        <dbReference type="ARBA" id="ARBA00022989"/>
    </source>
</evidence>
<accession>A0A1F5VIC1</accession>
<evidence type="ECO:0000256" key="2">
    <source>
        <dbReference type="ARBA" id="ARBA00022692"/>
    </source>
</evidence>
<dbReference type="PANTHER" id="PTHR30518">
    <property type="entry name" value="ENDOLYTIC MUREIN TRANSGLYCOSYLASE"/>
    <property type="match status" value="1"/>
</dbReference>
<dbReference type="Pfam" id="PF02618">
    <property type="entry name" value="YceG"/>
    <property type="match status" value="1"/>
</dbReference>
<protein>
    <recommendedName>
        <fullName evidence="10">Endolytic murein transglycosylase</fullName>
    </recommendedName>
</protein>
<keyword evidence="3 7" id="KW-1133">Transmembrane helix</keyword>
<dbReference type="GO" id="GO:0016829">
    <property type="term" value="F:lyase activity"/>
    <property type="evidence" value="ECO:0007669"/>
    <property type="project" value="UniProtKB-KW"/>
</dbReference>
<dbReference type="Gene3D" id="3.30.1490.480">
    <property type="entry name" value="Endolytic murein transglycosylase"/>
    <property type="match status" value="1"/>
</dbReference>
<dbReference type="STRING" id="1798325.A2834_03725"/>
<name>A0A1F5VIC1_9BACT</name>
<keyword evidence="1" id="KW-1003">Cell membrane</keyword>
<feature type="transmembrane region" description="Helical" evidence="7">
    <location>
        <begin position="12"/>
        <end position="30"/>
    </location>
</feature>